<sequence>MAPETANQKRKRGRGANASQDNEIASQTQSRSATQETIAQTNGDAEVAEPEEDARPRKRGRPAKTTQPEPEPQPEPEVTSAAPEPVADGAPTAKRKRGRPSLTNGNKGSENAESATPEVNGEPGPKKGGRKAASQQQPVPDTVSNEPEIEGEQAQPKRRGRPPKATAVPNEPEVEADEADDENEGNSSLLRRSGRERRKPGGKVRQDATEDATNEEEPEAAGTRPSRERRSPRGGKKKKTQDAAEEQNDAIEGSPPRRRAKPKGLPILEDVPDGSPDHASTPRPRPRPGPKKRGRPSLQLQQEPEPEPEVEAAEVSKVKQKRRGRPSLSNETKESAQSRRRRRSKEQAQEEEADAEAEDEPVSPDAEAIAQPKRRSRKSQEEAPAPKKRKSKQAAAATAEAEDRSQSPDPADAPFRQLTTRTRRVPRHIIDKKWTSLEAPSISSINDLLSAVSRPVLLRLNNQQRHAQATAALDVVRKKLRSKLARGMPFPPPSTGGKREDELQFERTVDGIQSLEAQLDPLLHSVALLKQEKERAQRELDRDYKTLNALNANARAENRSRRDQLRKMHVLVPEPPRGEKEKDKKTAALGDLVPSRTSGMEQGGKVFVGLEDNDELRGLAHQIGNHMESMRSNLQQVEGVAPAIAESRAALKMVLMPNLGQEAYEKVLLG</sequence>
<organism evidence="2 3">
    <name type="scientific">Apiospora arundinis</name>
    <dbReference type="NCBI Taxonomy" id="335852"/>
    <lineage>
        <taxon>Eukaryota</taxon>
        <taxon>Fungi</taxon>
        <taxon>Dikarya</taxon>
        <taxon>Ascomycota</taxon>
        <taxon>Pezizomycotina</taxon>
        <taxon>Sordariomycetes</taxon>
        <taxon>Xylariomycetidae</taxon>
        <taxon>Amphisphaeriales</taxon>
        <taxon>Apiosporaceae</taxon>
        <taxon>Apiospora</taxon>
    </lineage>
</organism>
<feature type="compositionally biased region" description="Acidic residues" evidence="1">
    <location>
        <begin position="209"/>
        <end position="219"/>
    </location>
</feature>
<evidence type="ECO:0000256" key="1">
    <source>
        <dbReference type="SAM" id="MobiDB-lite"/>
    </source>
</evidence>
<protein>
    <submittedName>
        <fullName evidence="2">CENP-Q a CENPA-CAD centromere complex subunit-domain-containing protein</fullName>
    </submittedName>
</protein>
<keyword evidence="3" id="KW-1185">Reference proteome</keyword>
<evidence type="ECO:0000313" key="2">
    <source>
        <dbReference type="EMBL" id="KAK8861979.1"/>
    </source>
</evidence>
<dbReference type="InterPro" id="IPR025212">
    <property type="entry name" value="CAD_CENP-Q"/>
</dbReference>
<dbReference type="Proteomes" id="UP001390339">
    <property type="component" value="Unassembled WGS sequence"/>
</dbReference>
<feature type="compositionally biased region" description="Acidic residues" evidence="1">
    <location>
        <begin position="172"/>
        <end position="184"/>
    </location>
</feature>
<gene>
    <name evidence="2" type="ORF">PGQ11_008214</name>
</gene>
<dbReference type="Pfam" id="PF13094">
    <property type="entry name" value="CENP-Q"/>
    <property type="match status" value="1"/>
</dbReference>
<feature type="compositionally biased region" description="Polar residues" evidence="1">
    <location>
        <begin position="101"/>
        <end position="114"/>
    </location>
</feature>
<dbReference type="EMBL" id="JAPCWZ010000005">
    <property type="protein sequence ID" value="KAK8861979.1"/>
    <property type="molecule type" value="Genomic_DNA"/>
</dbReference>
<dbReference type="InterPro" id="IPR017956">
    <property type="entry name" value="AT_hook_DNA-bd_motif"/>
</dbReference>
<dbReference type="PRINTS" id="PR00929">
    <property type="entry name" value="ATHOOK"/>
</dbReference>
<reference evidence="2 3" key="1">
    <citation type="journal article" date="2024" name="IMA Fungus">
        <title>Apiospora arundinis, a panoply of carbohydrate-active enzymes and secondary metabolites.</title>
        <authorList>
            <person name="Sorensen T."/>
            <person name="Petersen C."/>
            <person name="Muurmann A.T."/>
            <person name="Christiansen J.V."/>
            <person name="Brundto M.L."/>
            <person name="Overgaard C.K."/>
            <person name="Boysen A.T."/>
            <person name="Wollenberg R.D."/>
            <person name="Larsen T.O."/>
            <person name="Sorensen J.L."/>
            <person name="Nielsen K.L."/>
            <person name="Sondergaard T.E."/>
        </authorList>
    </citation>
    <scope>NUCLEOTIDE SEQUENCE [LARGE SCALE GENOMIC DNA]</scope>
    <source>
        <strain evidence="2 3">AAU 773</strain>
    </source>
</reference>
<feature type="compositionally biased region" description="Basic residues" evidence="1">
    <location>
        <begin position="192"/>
        <end position="202"/>
    </location>
</feature>
<evidence type="ECO:0000313" key="3">
    <source>
        <dbReference type="Proteomes" id="UP001390339"/>
    </source>
</evidence>
<dbReference type="SMART" id="SM00384">
    <property type="entry name" value="AT_hook"/>
    <property type="match status" value="6"/>
</dbReference>
<proteinExistence type="predicted"/>
<name>A0ABR2IEU0_9PEZI</name>
<feature type="region of interest" description="Disordered" evidence="1">
    <location>
        <begin position="1"/>
        <end position="420"/>
    </location>
</feature>
<feature type="compositionally biased region" description="Basic and acidic residues" evidence="1">
    <location>
        <begin position="556"/>
        <end position="566"/>
    </location>
</feature>
<feature type="compositionally biased region" description="Polar residues" evidence="1">
    <location>
        <begin position="133"/>
        <end position="145"/>
    </location>
</feature>
<feature type="region of interest" description="Disordered" evidence="1">
    <location>
        <begin position="555"/>
        <end position="586"/>
    </location>
</feature>
<feature type="compositionally biased region" description="Acidic residues" evidence="1">
    <location>
        <begin position="349"/>
        <end position="362"/>
    </location>
</feature>
<feature type="compositionally biased region" description="Basic residues" evidence="1">
    <location>
        <begin position="284"/>
        <end position="295"/>
    </location>
</feature>
<feature type="compositionally biased region" description="Basic and acidic residues" evidence="1">
    <location>
        <begin position="576"/>
        <end position="586"/>
    </location>
</feature>
<accession>A0ABR2IEU0</accession>
<comment type="caution">
    <text evidence="2">The sequence shown here is derived from an EMBL/GenBank/DDBJ whole genome shotgun (WGS) entry which is preliminary data.</text>
</comment>
<feature type="compositionally biased region" description="Polar residues" evidence="1">
    <location>
        <begin position="17"/>
        <end position="43"/>
    </location>
</feature>